<dbReference type="InterPro" id="IPR000866">
    <property type="entry name" value="AhpC/TSA"/>
</dbReference>
<dbReference type="PROSITE" id="PS00194">
    <property type="entry name" value="THIOREDOXIN_1"/>
    <property type="match status" value="1"/>
</dbReference>
<dbReference type="Gene3D" id="3.40.30.10">
    <property type="entry name" value="Glutaredoxin"/>
    <property type="match status" value="1"/>
</dbReference>
<evidence type="ECO:0000256" key="3">
    <source>
        <dbReference type="ARBA" id="ARBA00023157"/>
    </source>
</evidence>
<keyword evidence="3" id="KW-1015">Disulfide bond</keyword>
<feature type="domain" description="Thioredoxin" evidence="5">
    <location>
        <begin position="246"/>
        <end position="386"/>
    </location>
</feature>
<evidence type="ECO:0000256" key="4">
    <source>
        <dbReference type="ARBA" id="ARBA00023284"/>
    </source>
</evidence>
<dbReference type="Pfam" id="PF00578">
    <property type="entry name" value="AhpC-TSA"/>
    <property type="match status" value="1"/>
</dbReference>
<name>A0A934UMC6_9SPHI</name>
<dbReference type="InterPro" id="IPR017937">
    <property type="entry name" value="Thioredoxin_CS"/>
</dbReference>
<keyword evidence="7" id="KW-1185">Reference proteome</keyword>
<dbReference type="PROSITE" id="PS51352">
    <property type="entry name" value="THIOREDOXIN_2"/>
    <property type="match status" value="1"/>
</dbReference>
<evidence type="ECO:0000313" key="6">
    <source>
        <dbReference type="EMBL" id="MBK0378895.1"/>
    </source>
</evidence>
<dbReference type="GO" id="GO:0030313">
    <property type="term" value="C:cell envelope"/>
    <property type="evidence" value="ECO:0007669"/>
    <property type="project" value="UniProtKB-SubCell"/>
</dbReference>
<evidence type="ECO:0000313" key="7">
    <source>
        <dbReference type="Proteomes" id="UP000613193"/>
    </source>
</evidence>
<evidence type="ECO:0000256" key="1">
    <source>
        <dbReference type="ARBA" id="ARBA00004196"/>
    </source>
</evidence>
<evidence type="ECO:0000256" key="2">
    <source>
        <dbReference type="ARBA" id="ARBA00022748"/>
    </source>
</evidence>
<dbReference type="CDD" id="cd02966">
    <property type="entry name" value="TlpA_like_family"/>
    <property type="match status" value="1"/>
</dbReference>
<dbReference type="GO" id="GO:0016491">
    <property type="term" value="F:oxidoreductase activity"/>
    <property type="evidence" value="ECO:0007669"/>
    <property type="project" value="InterPro"/>
</dbReference>
<dbReference type="SUPFAM" id="SSF52833">
    <property type="entry name" value="Thioredoxin-like"/>
    <property type="match status" value="1"/>
</dbReference>
<reference evidence="6" key="1">
    <citation type="submission" date="2020-12" db="EMBL/GenBank/DDBJ databases">
        <title>Bacterial novel species Mucilaginibacter sp. SD-g isolated from soil.</title>
        <authorList>
            <person name="Jung H.-Y."/>
        </authorList>
    </citation>
    <scope>NUCLEOTIDE SEQUENCE</scope>
    <source>
        <strain evidence="6">SD-g</strain>
    </source>
</reference>
<protein>
    <submittedName>
        <fullName evidence="6">AhpC/TSA family protein</fullName>
    </submittedName>
</protein>
<dbReference type="EMBL" id="JAEHFW010000001">
    <property type="protein sequence ID" value="MBK0378895.1"/>
    <property type="molecule type" value="Genomic_DNA"/>
</dbReference>
<organism evidence="6 7">
    <name type="scientific">Mucilaginibacter segetis</name>
    <dbReference type="NCBI Taxonomy" id="2793071"/>
    <lineage>
        <taxon>Bacteria</taxon>
        <taxon>Pseudomonadati</taxon>
        <taxon>Bacteroidota</taxon>
        <taxon>Sphingobacteriia</taxon>
        <taxon>Sphingobacteriales</taxon>
        <taxon>Sphingobacteriaceae</taxon>
        <taxon>Mucilaginibacter</taxon>
    </lineage>
</organism>
<proteinExistence type="predicted"/>
<dbReference type="InterPro" id="IPR036249">
    <property type="entry name" value="Thioredoxin-like_sf"/>
</dbReference>
<comment type="caution">
    <text evidence="6">The sequence shown here is derived from an EMBL/GenBank/DDBJ whole genome shotgun (WGS) entry which is preliminary data.</text>
</comment>
<accession>A0A934UMC6</accession>
<dbReference type="InterPro" id="IPR013766">
    <property type="entry name" value="Thioredoxin_domain"/>
</dbReference>
<dbReference type="GO" id="GO:0016209">
    <property type="term" value="F:antioxidant activity"/>
    <property type="evidence" value="ECO:0007669"/>
    <property type="project" value="InterPro"/>
</dbReference>
<dbReference type="GO" id="GO:0017004">
    <property type="term" value="P:cytochrome complex assembly"/>
    <property type="evidence" value="ECO:0007669"/>
    <property type="project" value="UniProtKB-KW"/>
</dbReference>
<evidence type="ECO:0000259" key="5">
    <source>
        <dbReference type="PROSITE" id="PS51352"/>
    </source>
</evidence>
<dbReference type="AlphaFoldDB" id="A0A934UMC6"/>
<dbReference type="Pfam" id="PF14289">
    <property type="entry name" value="DUF4369"/>
    <property type="match status" value="1"/>
</dbReference>
<dbReference type="RefSeq" id="WP_200065342.1">
    <property type="nucleotide sequence ID" value="NZ_JAEHFW010000001.1"/>
</dbReference>
<keyword evidence="4" id="KW-0676">Redox-active center</keyword>
<keyword evidence="2" id="KW-0201">Cytochrome c-type biogenesis</keyword>
<dbReference type="PANTHER" id="PTHR42852:SF6">
    <property type="entry name" value="THIOL:DISULFIDE INTERCHANGE PROTEIN DSBE"/>
    <property type="match status" value="1"/>
</dbReference>
<comment type="subcellular location">
    <subcellularLocation>
        <location evidence="1">Cell envelope</location>
    </subcellularLocation>
</comment>
<dbReference type="InterPro" id="IPR025380">
    <property type="entry name" value="DUF4369"/>
</dbReference>
<gene>
    <name evidence="6" type="ORF">I5M19_06230</name>
</gene>
<dbReference type="InterPro" id="IPR050553">
    <property type="entry name" value="Thioredoxin_ResA/DsbE_sf"/>
</dbReference>
<dbReference type="PANTHER" id="PTHR42852">
    <property type="entry name" value="THIOL:DISULFIDE INTERCHANGE PROTEIN DSBE"/>
    <property type="match status" value="1"/>
</dbReference>
<dbReference type="Proteomes" id="UP000613193">
    <property type="component" value="Unassembled WGS sequence"/>
</dbReference>
<sequence length="392" mass="44834">MRSLLLISFLFLTCTFCYGQQIAGRFFVHGNFFGSHIKTITFNYNDADSGHVIKRCPVIDQHFTFSGSVSEPTLVYVTGDTATNDVDDVNYSEFFIEPGNIQITLREDHFKEMKVSGSKTQDEKNKLEQSKQELYHLQRPLDSLLSEYNKMLRNISYEDTLKYNAIADRRAGLITKIKKYTRQGFAIDRRFIASHPASYLSPYLLYLQFHSQNLKIDSTRLYYDKISPLIKQSLWGRELARRLDILGIGEQFPDIKGVSTENKQLSIPDLKKSDYTLVVMWASWCVPCRENAPRLMKLFNKYHSKGLNIIAISADSSKKDWLAAIKEDKLQPWQHLLADLHGGIVHKLGLYGIPAEILLKNGVIINKYSGADNNNTGLNSLESKLDQIFVNN</sequence>